<dbReference type="STRING" id="28125.HMPREF3202_01508"/>
<name>A0A137SU59_9BACT</name>
<evidence type="ECO:0000313" key="1">
    <source>
        <dbReference type="EMBL" id="KXO15929.1"/>
    </source>
</evidence>
<sequence length="230" mass="26445">MQDTGMLRDNSFINSMPSIHSLDSSQDIEARKVLDFIDSKIEGFPSFLLKTIDSNTENRITDSLINYLEFHKSVDMPFRFGKNPTQPGSTRETDIGVFPRPKILTSSPITILEFEAKRLSTTSNYKEYVYGARGGMERFKKRLHGSHLNICGMFGYVQSHSSEHWIKKINELIEKLGREKADHIIDWTSQEEKLQIVSKSNSVVIKQKSINDRKGHTKIVLCHYFLDLKC</sequence>
<proteinExistence type="predicted"/>
<comment type="caution">
    <text evidence="1">The sequence shown here is derived from an EMBL/GenBank/DDBJ whole genome shotgun (WGS) entry which is preliminary data.</text>
</comment>
<gene>
    <name evidence="1" type="ORF">HMPREF3202_01508</name>
</gene>
<organism evidence="1 2">
    <name type="scientific">Prevotella bivia</name>
    <dbReference type="NCBI Taxonomy" id="28125"/>
    <lineage>
        <taxon>Bacteria</taxon>
        <taxon>Pseudomonadati</taxon>
        <taxon>Bacteroidota</taxon>
        <taxon>Bacteroidia</taxon>
        <taxon>Bacteroidales</taxon>
        <taxon>Prevotellaceae</taxon>
        <taxon>Prevotella</taxon>
    </lineage>
</organism>
<reference evidence="1 2" key="1">
    <citation type="submission" date="2016-02" db="EMBL/GenBank/DDBJ databases">
        <authorList>
            <person name="Wen L."/>
            <person name="He K."/>
            <person name="Yang H."/>
        </authorList>
    </citation>
    <scope>NUCLEOTIDE SEQUENCE [LARGE SCALE GENOMIC DNA]</scope>
    <source>
        <strain evidence="1 2">GED7880</strain>
    </source>
</reference>
<dbReference type="Proteomes" id="UP000070093">
    <property type="component" value="Unassembled WGS sequence"/>
</dbReference>
<accession>A0A137SU59</accession>
<dbReference type="EMBL" id="LTAG01000085">
    <property type="protein sequence ID" value="KXO15929.1"/>
    <property type="molecule type" value="Genomic_DNA"/>
</dbReference>
<dbReference type="PATRIC" id="fig|28125.4.peg.1493"/>
<evidence type="ECO:0000313" key="2">
    <source>
        <dbReference type="Proteomes" id="UP000070093"/>
    </source>
</evidence>
<dbReference type="AlphaFoldDB" id="A0A137SU59"/>
<protein>
    <submittedName>
        <fullName evidence="1">Uncharacterized protein</fullName>
    </submittedName>
</protein>